<feature type="transmembrane region" description="Helical" evidence="2">
    <location>
        <begin position="331"/>
        <end position="349"/>
    </location>
</feature>
<feature type="region of interest" description="Disordered" evidence="1">
    <location>
        <begin position="280"/>
        <end position="299"/>
    </location>
</feature>
<dbReference type="AlphaFoldDB" id="Q7RJ60"/>
<protein>
    <submittedName>
        <fullName evidence="3">Yir4 protein</fullName>
    </submittedName>
</protein>
<proteinExistence type="predicted"/>
<dbReference type="EMBL" id="AABL01000977">
    <property type="protein sequence ID" value="EAA22972.1"/>
    <property type="molecule type" value="Genomic_DNA"/>
</dbReference>
<evidence type="ECO:0000313" key="3">
    <source>
        <dbReference type="EMBL" id="EAA22972.1"/>
    </source>
</evidence>
<accession>Q7RJ60</accession>
<organism evidence="3 4">
    <name type="scientific">Plasmodium yoelii yoelii</name>
    <dbReference type="NCBI Taxonomy" id="73239"/>
    <lineage>
        <taxon>Eukaryota</taxon>
        <taxon>Sar</taxon>
        <taxon>Alveolata</taxon>
        <taxon>Apicomplexa</taxon>
        <taxon>Aconoidasida</taxon>
        <taxon>Haemosporida</taxon>
        <taxon>Plasmodiidae</taxon>
        <taxon>Plasmodium</taxon>
        <taxon>Plasmodium (Vinckeia)</taxon>
    </lineage>
</organism>
<evidence type="ECO:0000256" key="1">
    <source>
        <dbReference type="SAM" id="MobiDB-lite"/>
    </source>
</evidence>
<feature type="compositionally biased region" description="Polar residues" evidence="1">
    <location>
        <begin position="280"/>
        <end position="291"/>
    </location>
</feature>
<reference evidence="3 4" key="1">
    <citation type="journal article" date="2002" name="Nature">
        <title>Genome sequence and comparative analysis of the model rodent malaria parasite Plasmodium yoelii yoelii.</title>
        <authorList>
            <person name="Carlton J.M."/>
            <person name="Angiuoli S.V."/>
            <person name="Suh B.B."/>
            <person name="Kooij T.W."/>
            <person name="Pertea M."/>
            <person name="Silva J.C."/>
            <person name="Ermolaeva M.D."/>
            <person name="Allen J.E."/>
            <person name="Selengut J.D."/>
            <person name="Koo H.L."/>
            <person name="Peterson J.D."/>
            <person name="Pop M."/>
            <person name="Kosack D.S."/>
            <person name="Shumway M.F."/>
            <person name="Bidwell S.L."/>
            <person name="Shallom S.J."/>
            <person name="van Aken S.E."/>
            <person name="Riedmuller S.B."/>
            <person name="Feldblyum T.V."/>
            <person name="Cho J.K."/>
            <person name="Quackenbush J."/>
            <person name="Sedegah M."/>
            <person name="Shoaibi A."/>
            <person name="Cummings L.M."/>
            <person name="Florens L."/>
            <person name="Yates J.R."/>
            <person name="Raine J.D."/>
            <person name="Sinden R.E."/>
            <person name="Harris M.A."/>
            <person name="Cunningham D.A."/>
            <person name="Preiser P.R."/>
            <person name="Bergman L.W."/>
            <person name="Vaidya A.B."/>
            <person name="van Lin L.H."/>
            <person name="Janse C.J."/>
            <person name="Waters A.P."/>
            <person name="Smith H.O."/>
            <person name="White O.R."/>
            <person name="Salzberg S.L."/>
            <person name="Venter J.C."/>
            <person name="Fraser C.M."/>
            <person name="Hoffman S.L."/>
            <person name="Gardner M.J."/>
            <person name="Carucci D.J."/>
        </authorList>
    </citation>
    <scope>NUCLEOTIDE SEQUENCE [LARGE SCALE GENOMIC DNA]</scope>
    <source>
        <strain evidence="3 4">17XNL</strain>
    </source>
</reference>
<keyword evidence="2" id="KW-0812">Transmembrane</keyword>
<dbReference type="Proteomes" id="UP000008553">
    <property type="component" value="Unassembled WGS sequence"/>
</dbReference>
<gene>
    <name evidence="3" type="ORF">PY03403</name>
</gene>
<name>Q7RJ60_PLAYO</name>
<sequence length="370" mass="43704">MFLYFMKILFSKTYNLYHIYFYLYHYIHFYNKVIPYFINNNNFCIKCIIYLIKSLLSIPLFKQVCKTLQEVKEWFFDELGSNGDYQLINVEHLKKHCISKCDNNFDKINAVCLYLLDQFYKHEGLLPSPSRSNPNIVDNIFIWLSYMLSLDTTIKYNGIKYFYENYITQRSTYKEYINDLTYYDTYKELIDTRKNFLDMDSNTVFKFYEALISLCKLYNELGDENKNCKNYLDDNNEFFKKYKDLNEDTNITKNSYYNEILSTLLNDYNDFKRECTDILSSSSEETKQNPGQIPVDSSGLDLGLVSGLNLGQESEEDSEVASSSSSITNKLIPVLLILGAIPIFLGIAYKYSLFGFRKRVQKNLREKLKK</sequence>
<evidence type="ECO:0000313" key="4">
    <source>
        <dbReference type="Proteomes" id="UP000008553"/>
    </source>
</evidence>
<keyword evidence="2" id="KW-1133">Transmembrane helix</keyword>
<keyword evidence="2" id="KW-0472">Membrane</keyword>
<keyword evidence="4" id="KW-1185">Reference proteome</keyword>
<dbReference type="NCBIfam" id="TIGR01590">
    <property type="entry name" value="yir-bir-cir_Pla"/>
    <property type="match status" value="1"/>
</dbReference>
<dbReference type="Pfam" id="PF06022">
    <property type="entry name" value="Cir_Bir_Yir"/>
    <property type="match status" value="1"/>
</dbReference>
<dbReference type="InterPro" id="IPR006477">
    <property type="entry name" value="Yir_bir_cir"/>
</dbReference>
<evidence type="ECO:0000256" key="2">
    <source>
        <dbReference type="SAM" id="Phobius"/>
    </source>
</evidence>
<dbReference type="InParanoid" id="Q7RJ60"/>
<comment type="caution">
    <text evidence="3">The sequence shown here is derived from an EMBL/GenBank/DDBJ whole genome shotgun (WGS) entry which is preliminary data.</text>
</comment>
<dbReference type="PaxDb" id="73239-Q7RJ60"/>